<keyword evidence="3" id="KW-1185">Reference proteome</keyword>
<accession>A0A858RPR0</accession>
<gene>
    <name evidence="2" type="ORF">HHL09_20750</name>
</gene>
<proteinExistence type="predicted"/>
<sequence>MKRTLPGLSWPRLSDEPIRVSCHFCDALQEAPRLLEGDAAYCIRCGEMLYQNRPRSLARATAFSSAALIFMILAHVFPSITVDSGGMRKELTIVEAADALFHEGNALIGIVALLFTVVAPLTLMGGLFYVAAPLRFGKAFPGALSVTRLFLLSEPWSMLEVFLVGILVSLLKLGAVGDVHLGTGFWALVGLVFCTAYAMAGIDRLELWDRLEIALHDKKS</sequence>
<feature type="transmembrane region" description="Helical" evidence="1">
    <location>
        <begin position="149"/>
        <end position="171"/>
    </location>
</feature>
<name>A0A858RPR0_9BACT</name>
<keyword evidence="1" id="KW-0812">Transmembrane</keyword>
<protein>
    <submittedName>
        <fullName evidence="2">Paraquat-inducible protein A</fullName>
    </submittedName>
</protein>
<evidence type="ECO:0000256" key="1">
    <source>
        <dbReference type="SAM" id="Phobius"/>
    </source>
</evidence>
<keyword evidence="1" id="KW-1133">Transmembrane helix</keyword>
<organism evidence="2 3">
    <name type="scientific">Luteolibacter luteus</name>
    <dbReference type="NCBI Taxonomy" id="2728835"/>
    <lineage>
        <taxon>Bacteria</taxon>
        <taxon>Pseudomonadati</taxon>
        <taxon>Verrucomicrobiota</taxon>
        <taxon>Verrucomicrobiia</taxon>
        <taxon>Verrucomicrobiales</taxon>
        <taxon>Verrucomicrobiaceae</taxon>
        <taxon>Luteolibacter</taxon>
    </lineage>
</organism>
<dbReference type="InterPro" id="IPR007498">
    <property type="entry name" value="PqiA-like"/>
</dbReference>
<evidence type="ECO:0000313" key="3">
    <source>
        <dbReference type="Proteomes" id="UP000501812"/>
    </source>
</evidence>
<feature type="transmembrane region" description="Helical" evidence="1">
    <location>
        <begin position="57"/>
        <end position="77"/>
    </location>
</feature>
<dbReference type="AlphaFoldDB" id="A0A858RPR0"/>
<reference evidence="2 3" key="1">
    <citation type="submission" date="2020-04" db="EMBL/GenBank/DDBJ databases">
        <title>Luteolibacter sp. G-1-1-1 isolated from soil.</title>
        <authorList>
            <person name="Dahal R.H."/>
        </authorList>
    </citation>
    <scope>NUCLEOTIDE SEQUENCE [LARGE SCALE GENOMIC DNA]</scope>
    <source>
        <strain evidence="2 3">G-1-1-1</strain>
    </source>
</reference>
<evidence type="ECO:0000313" key="2">
    <source>
        <dbReference type="EMBL" id="QJE98110.1"/>
    </source>
</evidence>
<dbReference type="Proteomes" id="UP000501812">
    <property type="component" value="Chromosome"/>
</dbReference>
<dbReference type="RefSeq" id="WP_169456569.1">
    <property type="nucleotide sequence ID" value="NZ_CP051774.1"/>
</dbReference>
<feature type="transmembrane region" description="Helical" evidence="1">
    <location>
        <begin position="183"/>
        <end position="202"/>
    </location>
</feature>
<feature type="transmembrane region" description="Helical" evidence="1">
    <location>
        <begin position="106"/>
        <end position="129"/>
    </location>
</feature>
<dbReference type="EMBL" id="CP051774">
    <property type="protein sequence ID" value="QJE98110.1"/>
    <property type="molecule type" value="Genomic_DNA"/>
</dbReference>
<keyword evidence="1" id="KW-0472">Membrane</keyword>
<dbReference type="Pfam" id="PF04403">
    <property type="entry name" value="PqiA"/>
    <property type="match status" value="1"/>
</dbReference>
<dbReference type="KEGG" id="luo:HHL09_20750"/>